<organism evidence="2 3">
    <name type="scientific">Emiliania huxleyi (strain CCMP1516)</name>
    <dbReference type="NCBI Taxonomy" id="280463"/>
    <lineage>
        <taxon>Eukaryota</taxon>
        <taxon>Haptista</taxon>
        <taxon>Haptophyta</taxon>
        <taxon>Prymnesiophyceae</taxon>
        <taxon>Isochrysidales</taxon>
        <taxon>Noelaerhabdaceae</taxon>
        <taxon>Emiliania</taxon>
    </lineage>
</organism>
<name>A0A0D3KL83_EMIH1</name>
<protein>
    <submittedName>
        <fullName evidence="2">Uncharacterized protein</fullName>
    </submittedName>
</protein>
<reference evidence="2" key="2">
    <citation type="submission" date="2024-10" db="UniProtKB">
        <authorList>
            <consortium name="EnsemblProtists"/>
        </authorList>
    </citation>
    <scope>IDENTIFICATION</scope>
</reference>
<feature type="compositionally biased region" description="Low complexity" evidence="1">
    <location>
        <begin position="111"/>
        <end position="122"/>
    </location>
</feature>
<sequence>MPELGHLSGEDFEGYCDGWLEQGHRPEVSDWASVRRIDIVTFAESMDSEARCFNPTFPPAALADAASREWHGAPLGLVSFGAVIGAVEHWGLGERVRALLLAANSAQQQQEARASARASAAEGEARGGDVSASTE</sequence>
<dbReference type="EnsemblProtists" id="EOD36518">
    <property type="protein sequence ID" value="EOD36518"/>
    <property type="gene ID" value="EMIHUDRAFT_226281"/>
</dbReference>
<keyword evidence="3" id="KW-1185">Reference proteome</keyword>
<dbReference type="PaxDb" id="2903-EOD36518"/>
<dbReference type="Proteomes" id="UP000013827">
    <property type="component" value="Unassembled WGS sequence"/>
</dbReference>
<dbReference type="KEGG" id="ehx:EMIHUDRAFT_226281"/>
<proteinExistence type="predicted"/>
<dbReference type="RefSeq" id="XP_005788947.1">
    <property type="nucleotide sequence ID" value="XM_005788890.1"/>
</dbReference>
<dbReference type="HOGENOM" id="CLU_1889705_0_0_1"/>
<reference evidence="3" key="1">
    <citation type="journal article" date="2013" name="Nature">
        <title>Pan genome of the phytoplankton Emiliania underpins its global distribution.</title>
        <authorList>
            <person name="Read B.A."/>
            <person name="Kegel J."/>
            <person name="Klute M.J."/>
            <person name="Kuo A."/>
            <person name="Lefebvre S.C."/>
            <person name="Maumus F."/>
            <person name="Mayer C."/>
            <person name="Miller J."/>
            <person name="Monier A."/>
            <person name="Salamov A."/>
            <person name="Young J."/>
            <person name="Aguilar M."/>
            <person name="Claverie J.M."/>
            <person name="Frickenhaus S."/>
            <person name="Gonzalez K."/>
            <person name="Herman E.K."/>
            <person name="Lin Y.C."/>
            <person name="Napier J."/>
            <person name="Ogata H."/>
            <person name="Sarno A.F."/>
            <person name="Shmutz J."/>
            <person name="Schroeder D."/>
            <person name="de Vargas C."/>
            <person name="Verret F."/>
            <person name="von Dassow P."/>
            <person name="Valentin K."/>
            <person name="Van de Peer Y."/>
            <person name="Wheeler G."/>
            <person name="Dacks J.B."/>
            <person name="Delwiche C.F."/>
            <person name="Dyhrman S.T."/>
            <person name="Glockner G."/>
            <person name="John U."/>
            <person name="Richards T."/>
            <person name="Worden A.Z."/>
            <person name="Zhang X."/>
            <person name="Grigoriev I.V."/>
            <person name="Allen A.E."/>
            <person name="Bidle K."/>
            <person name="Borodovsky M."/>
            <person name="Bowler C."/>
            <person name="Brownlee C."/>
            <person name="Cock J.M."/>
            <person name="Elias M."/>
            <person name="Gladyshev V.N."/>
            <person name="Groth M."/>
            <person name="Guda C."/>
            <person name="Hadaegh A."/>
            <person name="Iglesias-Rodriguez M.D."/>
            <person name="Jenkins J."/>
            <person name="Jones B.M."/>
            <person name="Lawson T."/>
            <person name="Leese F."/>
            <person name="Lindquist E."/>
            <person name="Lobanov A."/>
            <person name="Lomsadze A."/>
            <person name="Malik S.B."/>
            <person name="Marsh M.E."/>
            <person name="Mackinder L."/>
            <person name="Mock T."/>
            <person name="Mueller-Roeber B."/>
            <person name="Pagarete A."/>
            <person name="Parker M."/>
            <person name="Probert I."/>
            <person name="Quesneville H."/>
            <person name="Raines C."/>
            <person name="Rensing S.A."/>
            <person name="Riano-Pachon D.M."/>
            <person name="Richier S."/>
            <person name="Rokitta S."/>
            <person name="Shiraiwa Y."/>
            <person name="Soanes D.M."/>
            <person name="van der Giezen M."/>
            <person name="Wahlund T.M."/>
            <person name="Williams B."/>
            <person name="Wilson W."/>
            <person name="Wolfe G."/>
            <person name="Wurch L.L."/>
        </authorList>
    </citation>
    <scope>NUCLEOTIDE SEQUENCE</scope>
</reference>
<evidence type="ECO:0000313" key="2">
    <source>
        <dbReference type="EnsemblProtists" id="EOD36518"/>
    </source>
</evidence>
<feature type="region of interest" description="Disordered" evidence="1">
    <location>
        <begin position="111"/>
        <end position="135"/>
    </location>
</feature>
<evidence type="ECO:0000256" key="1">
    <source>
        <dbReference type="SAM" id="MobiDB-lite"/>
    </source>
</evidence>
<evidence type="ECO:0000313" key="3">
    <source>
        <dbReference type="Proteomes" id="UP000013827"/>
    </source>
</evidence>
<accession>A0A0D3KL83</accession>
<dbReference type="AlphaFoldDB" id="A0A0D3KL83"/>
<dbReference type="GeneID" id="17281788"/>